<feature type="transmembrane region" description="Helical" evidence="6">
    <location>
        <begin position="46"/>
        <end position="69"/>
    </location>
</feature>
<keyword evidence="4 6" id="KW-1133">Transmembrane helix</keyword>
<keyword evidence="3 6" id="KW-0812">Transmembrane</keyword>
<keyword evidence="5 6" id="KW-0472">Membrane</keyword>
<feature type="domain" description="Cytochrome C biogenesis protein transmembrane" evidence="7">
    <location>
        <begin position="9"/>
        <end position="172"/>
    </location>
</feature>
<dbReference type="AlphaFoldDB" id="A0A9W6Q1D3"/>
<gene>
    <name evidence="8" type="ORF">Arub01_50780</name>
</gene>
<protein>
    <submittedName>
        <fullName evidence="8">Cytochrome C biogenesis protein CcdA</fullName>
    </submittedName>
</protein>
<evidence type="ECO:0000256" key="3">
    <source>
        <dbReference type="ARBA" id="ARBA00022692"/>
    </source>
</evidence>
<feature type="transmembrane region" description="Helical" evidence="6">
    <location>
        <begin position="118"/>
        <end position="143"/>
    </location>
</feature>
<dbReference type="Proteomes" id="UP001165124">
    <property type="component" value="Unassembled WGS sequence"/>
</dbReference>
<accession>A0A9W6Q1D3</accession>
<dbReference type="RefSeq" id="WP_067917930.1">
    <property type="nucleotide sequence ID" value="NZ_BSRZ01000017.1"/>
</dbReference>
<dbReference type="Pfam" id="PF02683">
    <property type="entry name" value="DsbD_TM"/>
    <property type="match status" value="1"/>
</dbReference>
<organism evidence="8 9">
    <name type="scientific">Actinomadura rubrobrunea</name>
    <dbReference type="NCBI Taxonomy" id="115335"/>
    <lineage>
        <taxon>Bacteria</taxon>
        <taxon>Bacillati</taxon>
        <taxon>Actinomycetota</taxon>
        <taxon>Actinomycetes</taxon>
        <taxon>Streptosporangiales</taxon>
        <taxon>Thermomonosporaceae</taxon>
        <taxon>Actinomadura</taxon>
    </lineage>
</organism>
<evidence type="ECO:0000256" key="5">
    <source>
        <dbReference type="ARBA" id="ARBA00023136"/>
    </source>
</evidence>
<dbReference type="GO" id="GO:0017004">
    <property type="term" value="P:cytochrome complex assembly"/>
    <property type="evidence" value="ECO:0007669"/>
    <property type="project" value="InterPro"/>
</dbReference>
<dbReference type="InterPro" id="IPR003834">
    <property type="entry name" value="Cyt_c_assmbl_TM_dom"/>
</dbReference>
<feature type="transmembrane region" description="Helical" evidence="6">
    <location>
        <begin position="6"/>
        <end position="34"/>
    </location>
</feature>
<comment type="caution">
    <text evidence="8">The sequence shown here is derived from an EMBL/GenBank/DDBJ whole genome shotgun (WGS) entry which is preliminary data.</text>
</comment>
<feature type="transmembrane region" description="Helical" evidence="6">
    <location>
        <begin position="249"/>
        <end position="266"/>
    </location>
</feature>
<dbReference type="EMBL" id="BSRZ01000017">
    <property type="protein sequence ID" value="GLW66834.1"/>
    <property type="molecule type" value="Genomic_DNA"/>
</dbReference>
<sequence>MIDIGYPAAFLGGALALVSPCGAVLLPAFFAYAFAAPARLLARTCVFYAGLASTLVPLGVAGSAAARLLNGHRELLVTAGGAVVVALGAAQILGLGFASRRAREAAGRLRPVSAASTYLLGTVYGLAGFCAGPVLGAILTVAAVDGDPLYGGVLLALYAFGMALPLFVLALLWDRFDLGRRRWWRGRPFTVGPLRLHTASLVSGLLFVAVGVLFAAFEGTAALPSPLGADREVALEEWAQRAGRAVPDVAFVLLLGVSTAAAWWALRRTPRPQRPVRDGEPRRGSGEGR</sequence>
<feature type="transmembrane region" description="Helical" evidence="6">
    <location>
        <begin position="149"/>
        <end position="173"/>
    </location>
</feature>
<reference evidence="8" key="1">
    <citation type="submission" date="2023-02" db="EMBL/GenBank/DDBJ databases">
        <title>Actinomadura rubrobrunea NBRC 14622.</title>
        <authorList>
            <person name="Ichikawa N."/>
            <person name="Sato H."/>
            <person name="Tonouchi N."/>
        </authorList>
    </citation>
    <scope>NUCLEOTIDE SEQUENCE</scope>
    <source>
        <strain evidence="8">NBRC 14622</strain>
    </source>
</reference>
<evidence type="ECO:0000256" key="4">
    <source>
        <dbReference type="ARBA" id="ARBA00022989"/>
    </source>
</evidence>
<keyword evidence="9" id="KW-1185">Reference proteome</keyword>
<dbReference type="InterPro" id="IPR051790">
    <property type="entry name" value="Cytochrome_c-biogenesis_DsbD"/>
</dbReference>
<evidence type="ECO:0000313" key="9">
    <source>
        <dbReference type="Proteomes" id="UP001165124"/>
    </source>
</evidence>
<dbReference type="GO" id="GO:0016020">
    <property type="term" value="C:membrane"/>
    <property type="evidence" value="ECO:0007669"/>
    <property type="project" value="UniProtKB-SubCell"/>
</dbReference>
<proteinExistence type="inferred from homology"/>
<evidence type="ECO:0000256" key="2">
    <source>
        <dbReference type="ARBA" id="ARBA00006143"/>
    </source>
</evidence>
<comment type="similarity">
    <text evidence="2">Belongs to the DsbD family.</text>
</comment>
<name>A0A9W6Q1D3_9ACTN</name>
<comment type="subcellular location">
    <subcellularLocation>
        <location evidence="1">Membrane</location>
        <topology evidence="1">Multi-pass membrane protein</topology>
    </subcellularLocation>
</comment>
<dbReference type="PANTHER" id="PTHR31272:SF4">
    <property type="entry name" value="CYTOCHROME C-TYPE BIOGENESIS PROTEIN HI_1454-RELATED"/>
    <property type="match status" value="1"/>
</dbReference>
<evidence type="ECO:0000313" key="8">
    <source>
        <dbReference type="EMBL" id="GLW66834.1"/>
    </source>
</evidence>
<dbReference type="PANTHER" id="PTHR31272">
    <property type="entry name" value="CYTOCHROME C-TYPE BIOGENESIS PROTEIN HI_1454-RELATED"/>
    <property type="match status" value="1"/>
</dbReference>
<evidence type="ECO:0000259" key="7">
    <source>
        <dbReference type="Pfam" id="PF02683"/>
    </source>
</evidence>
<evidence type="ECO:0000256" key="6">
    <source>
        <dbReference type="SAM" id="Phobius"/>
    </source>
</evidence>
<feature type="transmembrane region" description="Helical" evidence="6">
    <location>
        <begin position="194"/>
        <end position="217"/>
    </location>
</feature>
<feature type="transmembrane region" description="Helical" evidence="6">
    <location>
        <begin position="75"/>
        <end position="97"/>
    </location>
</feature>
<evidence type="ECO:0000256" key="1">
    <source>
        <dbReference type="ARBA" id="ARBA00004141"/>
    </source>
</evidence>